<accession>A0A846YXU3</accession>
<comment type="caution">
    <text evidence="2">The sequence shown here is derived from an EMBL/GenBank/DDBJ whole genome shotgun (WGS) entry which is preliminary data.</text>
</comment>
<keyword evidence="3" id="KW-1185">Reference proteome</keyword>
<reference evidence="2 3" key="1">
    <citation type="submission" date="2020-04" db="EMBL/GenBank/DDBJ databases">
        <title>MicrobeNet Type strains.</title>
        <authorList>
            <person name="Nicholson A.C."/>
        </authorList>
    </citation>
    <scope>NUCLEOTIDE SEQUENCE [LARGE SCALE GENOMIC DNA]</scope>
    <source>
        <strain evidence="2 3">ATCC BAA-277</strain>
    </source>
</reference>
<gene>
    <name evidence="2" type="ORF">HGB48_14255</name>
</gene>
<organism evidence="2 3">
    <name type="scientific">Actinomadura latina</name>
    <dbReference type="NCBI Taxonomy" id="163603"/>
    <lineage>
        <taxon>Bacteria</taxon>
        <taxon>Bacillati</taxon>
        <taxon>Actinomycetota</taxon>
        <taxon>Actinomycetes</taxon>
        <taxon>Streptosporangiales</taxon>
        <taxon>Thermomonosporaceae</taxon>
        <taxon>Actinomadura</taxon>
    </lineage>
</organism>
<evidence type="ECO:0000259" key="1">
    <source>
        <dbReference type="Pfam" id="PF04149"/>
    </source>
</evidence>
<dbReference type="Pfam" id="PF04149">
    <property type="entry name" value="DUF397"/>
    <property type="match status" value="1"/>
</dbReference>
<feature type="domain" description="DUF397" evidence="1">
    <location>
        <begin position="3"/>
        <end position="59"/>
    </location>
</feature>
<sequence>MTRWRKSSYSASQSETCVECARLPHGRDGVVGVRDSTDPDGPRLVLSQETWDALLVRLKDGGSVPCFAAVVAPDPGLRHRRRPATP</sequence>
<dbReference type="RefSeq" id="WP_083945801.1">
    <property type="nucleotide sequence ID" value="NZ_JAAXPI010000016.1"/>
</dbReference>
<protein>
    <submittedName>
        <fullName evidence="2">DUF397 domain-containing protein</fullName>
    </submittedName>
</protein>
<dbReference type="EMBL" id="JAAXPI010000016">
    <property type="protein sequence ID" value="NKZ04901.1"/>
    <property type="molecule type" value="Genomic_DNA"/>
</dbReference>
<dbReference type="InterPro" id="IPR007278">
    <property type="entry name" value="DUF397"/>
</dbReference>
<name>A0A846YXU3_9ACTN</name>
<evidence type="ECO:0000313" key="2">
    <source>
        <dbReference type="EMBL" id="NKZ04901.1"/>
    </source>
</evidence>
<evidence type="ECO:0000313" key="3">
    <source>
        <dbReference type="Proteomes" id="UP000579250"/>
    </source>
</evidence>
<dbReference type="AlphaFoldDB" id="A0A846YXU3"/>
<proteinExistence type="predicted"/>
<dbReference type="Proteomes" id="UP000579250">
    <property type="component" value="Unassembled WGS sequence"/>
</dbReference>